<evidence type="ECO:0000313" key="4">
    <source>
        <dbReference type="EMBL" id="QPM91054.1"/>
    </source>
</evidence>
<keyword evidence="3" id="KW-0812">Transmembrane</keyword>
<keyword evidence="1" id="KW-0375">Hydrogen ion transport</keyword>
<dbReference type="InterPro" id="IPR016989">
    <property type="entry name" value="Atp1_alphaprobac"/>
</dbReference>
<keyword evidence="3" id="KW-1133">Transmembrane helix</keyword>
<dbReference type="OrthoDB" id="15401at2"/>
<dbReference type="AlphaFoldDB" id="A0A418SDT9"/>
<protein>
    <recommendedName>
        <fullName evidence="1">ATP synthase protein I</fullName>
    </recommendedName>
</protein>
<proteinExistence type="inferred from homology"/>
<feature type="compositionally biased region" description="Basic and acidic residues" evidence="2">
    <location>
        <begin position="1"/>
        <end position="32"/>
    </location>
</feature>
<organism evidence="4 5">
    <name type="scientific">Pseudooceanicola algae</name>
    <dbReference type="NCBI Taxonomy" id="1537215"/>
    <lineage>
        <taxon>Bacteria</taxon>
        <taxon>Pseudomonadati</taxon>
        <taxon>Pseudomonadota</taxon>
        <taxon>Alphaproteobacteria</taxon>
        <taxon>Rhodobacterales</taxon>
        <taxon>Paracoccaceae</taxon>
        <taxon>Pseudooceanicola</taxon>
    </lineage>
</organism>
<keyword evidence="5" id="KW-1185">Reference proteome</keyword>
<name>A0A418SDT9_9RHOB</name>
<dbReference type="PIRSF" id="PIRSF032126">
    <property type="entry name" value="F0F1_ATP_synthase_subunit_I"/>
    <property type="match status" value="1"/>
</dbReference>
<keyword evidence="1 3" id="KW-0472">Membrane</keyword>
<dbReference type="Pfam" id="PF09527">
    <property type="entry name" value="ATPase_gene1"/>
    <property type="match status" value="1"/>
</dbReference>
<dbReference type="GO" id="GO:1902600">
    <property type="term" value="P:proton transmembrane transport"/>
    <property type="evidence" value="ECO:0007669"/>
    <property type="project" value="UniProtKB-KW"/>
</dbReference>
<sequence>MTEPDRTGDLPDDHKARMTDLEDRIARAKGDAGKAGSSDGGSHFGSAEMGWRMVTELVAGLLVGFAIGYGLDWVFGIAPFMMILFTLLGFAAGIKVMLGTARDMTKEPPAAGPAGKETRDKDGSGY</sequence>
<feature type="compositionally biased region" description="Basic and acidic residues" evidence="2">
    <location>
        <begin position="116"/>
        <end position="126"/>
    </location>
</feature>
<dbReference type="Proteomes" id="UP000283786">
    <property type="component" value="Chromosome"/>
</dbReference>
<evidence type="ECO:0000256" key="3">
    <source>
        <dbReference type="SAM" id="Phobius"/>
    </source>
</evidence>
<dbReference type="KEGG" id="palw:PSAL_022970"/>
<feature type="region of interest" description="Disordered" evidence="2">
    <location>
        <begin position="104"/>
        <end position="126"/>
    </location>
</feature>
<feature type="transmembrane region" description="Helical" evidence="3">
    <location>
        <begin position="77"/>
        <end position="98"/>
    </location>
</feature>
<keyword evidence="1" id="KW-0813">Transport</keyword>
<keyword evidence="1" id="KW-0406">Ion transport</keyword>
<accession>A0A418SDT9</accession>
<feature type="transmembrane region" description="Helical" evidence="3">
    <location>
        <begin position="53"/>
        <end position="71"/>
    </location>
</feature>
<gene>
    <name evidence="4" type="primary">atpI</name>
    <name evidence="4" type="ORF">PSAL_022970</name>
</gene>
<dbReference type="RefSeq" id="WP_119840276.1">
    <property type="nucleotide sequence ID" value="NZ_CP060436.1"/>
</dbReference>
<feature type="region of interest" description="Disordered" evidence="2">
    <location>
        <begin position="1"/>
        <end position="42"/>
    </location>
</feature>
<evidence type="ECO:0000256" key="1">
    <source>
        <dbReference type="PIRNR" id="PIRNR032126"/>
    </source>
</evidence>
<dbReference type="GO" id="GO:0045259">
    <property type="term" value="C:proton-transporting ATP synthase complex"/>
    <property type="evidence" value="ECO:0007669"/>
    <property type="project" value="UniProtKB-UniRule"/>
</dbReference>
<evidence type="ECO:0000256" key="2">
    <source>
        <dbReference type="SAM" id="MobiDB-lite"/>
    </source>
</evidence>
<dbReference type="EMBL" id="CP060436">
    <property type="protein sequence ID" value="QPM91054.1"/>
    <property type="molecule type" value="Genomic_DNA"/>
</dbReference>
<reference evidence="4 5" key="1">
    <citation type="submission" date="2020-08" db="EMBL/GenBank/DDBJ databases">
        <title>Genome sequence of Rhodobacteraceae bacterium Lw-13e.</title>
        <authorList>
            <person name="Poehlein A."/>
            <person name="Wolter L."/>
            <person name="Daniel R."/>
            <person name="Brinkhoff T."/>
        </authorList>
    </citation>
    <scope>NUCLEOTIDE SEQUENCE [LARGE SCALE GENOMIC DNA]</scope>
    <source>
        <strain evidence="4 5">Lw-13e</strain>
    </source>
</reference>
<evidence type="ECO:0000313" key="5">
    <source>
        <dbReference type="Proteomes" id="UP000283786"/>
    </source>
</evidence>
<comment type="function">
    <text evidence="1">A possible function for this protein is to guide the assembly of the membrane sector of the ATPase enzyme complex.</text>
</comment>
<comment type="similarity">
    <text evidence="1">Belongs to the bacterial AtpI family.</text>
</comment>
<dbReference type="InterPro" id="IPR032820">
    <property type="entry name" value="ATPase_put"/>
</dbReference>